<evidence type="ECO:0000259" key="1">
    <source>
        <dbReference type="Pfam" id="PF00403"/>
    </source>
</evidence>
<feature type="domain" description="HMA" evidence="1">
    <location>
        <begin position="4"/>
        <end position="53"/>
    </location>
</feature>
<protein>
    <recommendedName>
        <fullName evidence="1">HMA domain-containing protein</fullName>
    </recommendedName>
</protein>
<dbReference type="Proteomes" id="UP001327560">
    <property type="component" value="Chromosome 2"/>
</dbReference>
<evidence type="ECO:0000313" key="2">
    <source>
        <dbReference type="EMBL" id="WOK96652.1"/>
    </source>
</evidence>
<sequence length="76" mass="8769">MGADMSCSHCRERVSRLVSSMNTGLLDYTVDLRKREVTVRGIVETKKRRVQRKHKHTRKRKSPINLGLSRLNCFGA</sequence>
<dbReference type="EMBL" id="CP136891">
    <property type="protein sequence ID" value="WOK96652.1"/>
    <property type="molecule type" value="Genomic_DNA"/>
</dbReference>
<dbReference type="GO" id="GO:0046872">
    <property type="term" value="F:metal ion binding"/>
    <property type="evidence" value="ECO:0007669"/>
    <property type="project" value="InterPro"/>
</dbReference>
<dbReference type="CDD" id="cd00371">
    <property type="entry name" value="HMA"/>
    <property type="match status" value="1"/>
</dbReference>
<reference evidence="2 3" key="1">
    <citation type="submission" date="2023-10" db="EMBL/GenBank/DDBJ databases">
        <title>Chromosome-scale genome assembly provides insights into flower coloration mechanisms of Canna indica.</title>
        <authorList>
            <person name="Li C."/>
        </authorList>
    </citation>
    <scope>NUCLEOTIDE SEQUENCE [LARGE SCALE GENOMIC DNA]</scope>
    <source>
        <tissue evidence="2">Flower</tissue>
    </source>
</reference>
<dbReference type="Pfam" id="PF00403">
    <property type="entry name" value="HMA"/>
    <property type="match status" value="1"/>
</dbReference>
<dbReference type="Gene3D" id="3.30.70.100">
    <property type="match status" value="1"/>
</dbReference>
<dbReference type="InterPro" id="IPR036163">
    <property type="entry name" value="HMA_dom_sf"/>
</dbReference>
<organism evidence="2 3">
    <name type="scientific">Canna indica</name>
    <name type="common">Indian-shot</name>
    <dbReference type="NCBI Taxonomy" id="4628"/>
    <lineage>
        <taxon>Eukaryota</taxon>
        <taxon>Viridiplantae</taxon>
        <taxon>Streptophyta</taxon>
        <taxon>Embryophyta</taxon>
        <taxon>Tracheophyta</taxon>
        <taxon>Spermatophyta</taxon>
        <taxon>Magnoliopsida</taxon>
        <taxon>Liliopsida</taxon>
        <taxon>Zingiberales</taxon>
        <taxon>Cannaceae</taxon>
        <taxon>Canna</taxon>
    </lineage>
</organism>
<dbReference type="SUPFAM" id="SSF55008">
    <property type="entry name" value="HMA, heavy metal-associated domain"/>
    <property type="match status" value="1"/>
</dbReference>
<dbReference type="InterPro" id="IPR006121">
    <property type="entry name" value="HMA_dom"/>
</dbReference>
<accession>A0AAQ3Q5C9</accession>
<keyword evidence="3" id="KW-1185">Reference proteome</keyword>
<name>A0AAQ3Q5C9_9LILI</name>
<gene>
    <name evidence="2" type="ORF">Cni_G05359</name>
</gene>
<dbReference type="AlphaFoldDB" id="A0AAQ3Q5C9"/>
<evidence type="ECO:0000313" key="3">
    <source>
        <dbReference type="Proteomes" id="UP001327560"/>
    </source>
</evidence>
<proteinExistence type="predicted"/>